<gene>
    <name evidence="1" type="ORF">HNR46_003662</name>
</gene>
<evidence type="ECO:0000313" key="1">
    <source>
        <dbReference type="EMBL" id="MBB5353405.1"/>
    </source>
</evidence>
<name>A0A840V5V8_9BACT</name>
<comment type="caution">
    <text evidence="1">The sequence shown here is derived from an EMBL/GenBank/DDBJ whole genome shotgun (WGS) entry which is preliminary data.</text>
</comment>
<dbReference type="RefSeq" id="WP_184021275.1">
    <property type="nucleotide sequence ID" value="NZ_JACHFD010000025.1"/>
</dbReference>
<dbReference type="Proteomes" id="UP000557717">
    <property type="component" value="Unassembled WGS sequence"/>
</dbReference>
<dbReference type="AlphaFoldDB" id="A0A840V5V8"/>
<keyword evidence="2" id="KW-1185">Reference proteome</keyword>
<organism evidence="1 2">
    <name type="scientific">Haloferula luteola</name>
    <dbReference type="NCBI Taxonomy" id="595692"/>
    <lineage>
        <taxon>Bacteria</taxon>
        <taxon>Pseudomonadati</taxon>
        <taxon>Verrucomicrobiota</taxon>
        <taxon>Verrucomicrobiia</taxon>
        <taxon>Verrucomicrobiales</taxon>
        <taxon>Verrucomicrobiaceae</taxon>
        <taxon>Haloferula</taxon>
    </lineage>
</organism>
<dbReference type="EMBL" id="JACHFD010000025">
    <property type="protein sequence ID" value="MBB5353405.1"/>
    <property type="molecule type" value="Genomic_DNA"/>
</dbReference>
<accession>A0A840V5V8</accession>
<proteinExistence type="predicted"/>
<reference evidence="1 2" key="1">
    <citation type="submission" date="2020-08" db="EMBL/GenBank/DDBJ databases">
        <title>Genomic Encyclopedia of Type Strains, Phase IV (KMG-IV): sequencing the most valuable type-strain genomes for metagenomic binning, comparative biology and taxonomic classification.</title>
        <authorList>
            <person name="Goeker M."/>
        </authorList>
    </citation>
    <scope>NUCLEOTIDE SEQUENCE [LARGE SCALE GENOMIC DNA]</scope>
    <source>
        <strain evidence="1 2">YC6886</strain>
    </source>
</reference>
<sequence>MVFRGDQSSAPRTFFEEILFDDQLADLALEARKVALGLLLVSATGLG</sequence>
<evidence type="ECO:0000313" key="2">
    <source>
        <dbReference type="Proteomes" id="UP000557717"/>
    </source>
</evidence>
<protein>
    <submittedName>
        <fullName evidence="1">Uncharacterized protein</fullName>
    </submittedName>
</protein>